<proteinExistence type="predicted"/>
<sequence>MNYLRSIIVVLSLTAIAHAEKFVLKVVNELGEPLPARIRVRDQTGRDHCPSGSRVIPVGNDKWFVTSGSSELEFPSGKVEVRVEHGLEYQPVKQLVTCEHGQTNRHTVQPKRWINMREQGYLCGENHLHVPLDELAPQLVAEGLDFGTSLQWWNAKLFDTPTVGGYIRNLEFAGVKVPTTVFDYEIEHDWGAVYVIGQPTPLIVENDSAIPNLSLIQKSHKAGSLVCYQGGWSREVLFDALLGVVDVVNVCNNNFLRHAYQPRSKYSNLLDVSGFPTYADNAHDMLRMNCETYYRLLNCGLHLAAGAGSATGAKNTPVGYNRVYVRTAGKDSLQSFIQRWREGRNFATNGPMLLLCIDEQYHPGDTIDFGSKGGIVDTEVVVHSSQPVSEIEVIVNGRVVHTANETELSEKKFRVPIKIEEGAWLAAKCTVEDDLLSDSELATYKWGTDEMPRMPTRLRFAHTSPIYIQVDGHGARVQQSVDEANAMLAAFARFSRENSSAEVLEEIELSLEKARSILGK</sequence>
<dbReference type="RefSeq" id="WP_148071977.1">
    <property type="nucleotide sequence ID" value="NZ_CP042913.1"/>
</dbReference>
<reference evidence="1 2" key="1">
    <citation type="submission" date="2019-08" db="EMBL/GenBank/DDBJ databases">
        <title>Deep-cultivation of Planctomycetes and their phenomic and genomic characterization uncovers novel biology.</title>
        <authorList>
            <person name="Wiegand S."/>
            <person name="Jogler M."/>
            <person name="Boedeker C."/>
            <person name="Pinto D."/>
            <person name="Vollmers J."/>
            <person name="Rivas-Marin E."/>
            <person name="Kohn T."/>
            <person name="Peeters S.H."/>
            <person name="Heuer A."/>
            <person name="Rast P."/>
            <person name="Oberbeckmann S."/>
            <person name="Bunk B."/>
            <person name="Jeske O."/>
            <person name="Meyerdierks A."/>
            <person name="Storesund J.E."/>
            <person name="Kallscheuer N."/>
            <person name="Luecker S."/>
            <person name="Lage O.M."/>
            <person name="Pohl T."/>
            <person name="Merkel B.J."/>
            <person name="Hornburger P."/>
            <person name="Mueller R.-W."/>
            <person name="Bruemmer F."/>
            <person name="Labrenz M."/>
            <person name="Spormann A.M."/>
            <person name="Op den Camp H."/>
            <person name="Overmann J."/>
            <person name="Amann R."/>
            <person name="Jetten M.S.M."/>
            <person name="Mascher T."/>
            <person name="Medema M.H."/>
            <person name="Devos D.P."/>
            <person name="Kaster A.-K."/>
            <person name="Ovreas L."/>
            <person name="Rohde M."/>
            <person name="Galperin M.Y."/>
            <person name="Jogler C."/>
        </authorList>
    </citation>
    <scope>NUCLEOTIDE SEQUENCE [LARGE SCALE GENOMIC DNA]</scope>
    <source>
        <strain evidence="1 2">Pr1d</strain>
    </source>
</reference>
<dbReference type="Proteomes" id="UP000323917">
    <property type="component" value="Chromosome"/>
</dbReference>
<evidence type="ECO:0000313" key="2">
    <source>
        <dbReference type="Proteomes" id="UP000323917"/>
    </source>
</evidence>
<keyword evidence="2" id="KW-1185">Reference proteome</keyword>
<name>A0A5B9Q6L8_9BACT</name>
<dbReference type="AlphaFoldDB" id="A0A5B9Q6L8"/>
<protein>
    <submittedName>
        <fullName evidence="1">Uncharacterized protein</fullName>
    </submittedName>
</protein>
<dbReference type="EMBL" id="CP042913">
    <property type="protein sequence ID" value="QEG33175.1"/>
    <property type="molecule type" value="Genomic_DNA"/>
</dbReference>
<dbReference type="KEGG" id="bgok:Pr1d_04360"/>
<evidence type="ECO:0000313" key="1">
    <source>
        <dbReference type="EMBL" id="QEG33175.1"/>
    </source>
</evidence>
<gene>
    <name evidence="1" type="ORF">Pr1d_04360</name>
</gene>
<dbReference type="NCBIfam" id="NF038032">
    <property type="entry name" value="CehA_McbA_metalo"/>
    <property type="match status" value="1"/>
</dbReference>
<dbReference type="OrthoDB" id="232833at2"/>
<organism evidence="1 2">
    <name type="scientific">Bythopirellula goksoeyrii</name>
    <dbReference type="NCBI Taxonomy" id="1400387"/>
    <lineage>
        <taxon>Bacteria</taxon>
        <taxon>Pseudomonadati</taxon>
        <taxon>Planctomycetota</taxon>
        <taxon>Planctomycetia</taxon>
        <taxon>Pirellulales</taxon>
        <taxon>Lacipirellulaceae</taxon>
        <taxon>Bythopirellula</taxon>
    </lineage>
</organism>
<accession>A0A5B9Q6L8</accession>